<sequence length="145" mass="16942">MKNMNCERERIEPEGSHITETSSYVYLGRSMNMENNTKEELDRREGAAWVSLGPLREATDQLADPHLRAHLLDSTVLPALYYAAETWTDTAAMSKTLRTRHTALERCLLRYSWRIQHQGRLRTSDLRQISHLRDPEEYVSKARLR</sequence>
<comment type="caution">
    <text evidence="1">The sequence shown here is derived from an EMBL/GenBank/DDBJ whole genome shotgun (WGS) entry which is preliminary data.</text>
</comment>
<dbReference type="EMBL" id="JARK01001567">
    <property type="protein sequence ID" value="EYB89481.1"/>
    <property type="molecule type" value="Genomic_DNA"/>
</dbReference>
<protein>
    <submittedName>
        <fullName evidence="1">Uncharacterized protein</fullName>
    </submittedName>
</protein>
<name>A0A016SGK9_9BILA</name>
<dbReference type="OrthoDB" id="5842672at2759"/>
<gene>
    <name evidence="1" type="primary">Acey_s0231.g3001</name>
    <name evidence="1" type="ORF">Y032_0231g3001</name>
</gene>
<reference evidence="2" key="1">
    <citation type="journal article" date="2015" name="Nat. Genet.">
        <title>The genome and transcriptome of the zoonotic hookworm Ancylostoma ceylanicum identify infection-specific gene families.</title>
        <authorList>
            <person name="Schwarz E.M."/>
            <person name="Hu Y."/>
            <person name="Antoshechkin I."/>
            <person name="Miller M.M."/>
            <person name="Sternberg P.W."/>
            <person name="Aroian R.V."/>
        </authorList>
    </citation>
    <scope>NUCLEOTIDE SEQUENCE</scope>
    <source>
        <strain evidence="2">HY135</strain>
    </source>
</reference>
<evidence type="ECO:0000313" key="2">
    <source>
        <dbReference type="Proteomes" id="UP000024635"/>
    </source>
</evidence>
<proteinExistence type="predicted"/>
<keyword evidence="2" id="KW-1185">Reference proteome</keyword>
<accession>A0A016SGK9</accession>
<organism evidence="1 2">
    <name type="scientific">Ancylostoma ceylanicum</name>
    <dbReference type="NCBI Taxonomy" id="53326"/>
    <lineage>
        <taxon>Eukaryota</taxon>
        <taxon>Metazoa</taxon>
        <taxon>Ecdysozoa</taxon>
        <taxon>Nematoda</taxon>
        <taxon>Chromadorea</taxon>
        <taxon>Rhabditida</taxon>
        <taxon>Rhabditina</taxon>
        <taxon>Rhabditomorpha</taxon>
        <taxon>Strongyloidea</taxon>
        <taxon>Ancylostomatidae</taxon>
        <taxon>Ancylostomatinae</taxon>
        <taxon>Ancylostoma</taxon>
    </lineage>
</organism>
<dbReference type="AlphaFoldDB" id="A0A016SGK9"/>
<evidence type="ECO:0000313" key="1">
    <source>
        <dbReference type="EMBL" id="EYB89481.1"/>
    </source>
</evidence>
<dbReference type="Proteomes" id="UP000024635">
    <property type="component" value="Unassembled WGS sequence"/>
</dbReference>